<dbReference type="Proteomes" id="UP000294823">
    <property type="component" value="Unassembled WGS sequence"/>
</dbReference>
<proteinExistence type="predicted"/>
<evidence type="ECO:0000313" key="2">
    <source>
        <dbReference type="Proteomes" id="UP000294823"/>
    </source>
</evidence>
<feature type="non-terminal residue" evidence="1">
    <location>
        <position position="1"/>
    </location>
</feature>
<gene>
    <name evidence="1" type="ORF">E0702_18705</name>
</gene>
<name>A0ABY2D1B6_9GAMM</name>
<organism evidence="1 2">
    <name type="scientific">Halomonas marinisediminis</name>
    <dbReference type="NCBI Taxonomy" id="2546095"/>
    <lineage>
        <taxon>Bacteria</taxon>
        <taxon>Pseudomonadati</taxon>
        <taxon>Pseudomonadota</taxon>
        <taxon>Gammaproteobacteria</taxon>
        <taxon>Oceanospirillales</taxon>
        <taxon>Halomonadaceae</taxon>
        <taxon>Halomonas</taxon>
    </lineage>
</organism>
<keyword evidence="2" id="KW-1185">Reference proteome</keyword>
<accession>A0ABY2D1B6</accession>
<protein>
    <submittedName>
        <fullName evidence="1">Coproporphyrinogen III oxidase</fullName>
    </submittedName>
</protein>
<dbReference type="Gene3D" id="1.10.10.920">
    <property type="match status" value="1"/>
</dbReference>
<comment type="caution">
    <text evidence="1">The sequence shown here is derived from an EMBL/GenBank/DDBJ whole genome shotgun (WGS) entry which is preliminary data.</text>
</comment>
<evidence type="ECO:0000313" key="1">
    <source>
        <dbReference type="EMBL" id="TDA70774.1"/>
    </source>
</evidence>
<sequence length="50" mass="5772">EMEKDALVEIFPNSIIVTDKGKPFVRNICMAFDLLLQRNQPESQLFSMTI</sequence>
<dbReference type="EMBL" id="SLTR01000837">
    <property type="protein sequence ID" value="TDA70774.1"/>
    <property type="molecule type" value="Genomic_DNA"/>
</dbReference>
<reference evidence="1 2" key="1">
    <citation type="submission" date="2019-03" db="EMBL/GenBank/DDBJ databases">
        <title>Halomonas marinisediminis sp. nov., a moderately halophilic bacterium isolated from the Bohai Gulf.</title>
        <authorList>
            <person name="Ji X."/>
        </authorList>
    </citation>
    <scope>NUCLEOTIDE SEQUENCE [LARGE SCALE GENOMIC DNA]</scope>
    <source>
        <strain evidence="1 2">204</strain>
    </source>
</reference>